<name>A0A396J8M9_MEDTR</name>
<dbReference type="Proteomes" id="UP000265566">
    <property type="component" value="Chromosome 2"/>
</dbReference>
<dbReference type="AlphaFoldDB" id="A0A396J8M9"/>
<evidence type="ECO:0000256" key="1">
    <source>
        <dbReference type="ARBA" id="ARBA00004123"/>
    </source>
</evidence>
<keyword evidence="3 12" id="KW-0808">Transferase</keyword>
<dbReference type="PANTHER" id="PTHR45884:SF2">
    <property type="entry name" value="N-ACETYLTRANSFERASE ECO"/>
    <property type="match status" value="1"/>
</dbReference>
<dbReference type="Pfam" id="PF13878">
    <property type="entry name" value="zf-C2H2_3"/>
    <property type="match status" value="1"/>
</dbReference>
<organism evidence="12">
    <name type="scientific">Medicago truncatula</name>
    <name type="common">Barrel medic</name>
    <name type="synonym">Medicago tribuloides</name>
    <dbReference type="NCBI Taxonomy" id="3880"/>
    <lineage>
        <taxon>Eukaryota</taxon>
        <taxon>Viridiplantae</taxon>
        <taxon>Streptophyta</taxon>
        <taxon>Embryophyta</taxon>
        <taxon>Tracheophyta</taxon>
        <taxon>Spermatophyta</taxon>
        <taxon>Magnoliopsida</taxon>
        <taxon>eudicotyledons</taxon>
        <taxon>Gunneridae</taxon>
        <taxon>Pentapetalae</taxon>
        <taxon>rosids</taxon>
        <taxon>fabids</taxon>
        <taxon>Fabales</taxon>
        <taxon>Fabaceae</taxon>
        <taxon>Papilionoideae</taxon>
        <taxon>50 kb inversion clade</taxon>
        <taxon>NPAAA clade</taxon>
        <taxon>Hologalegina</taxon>
        <taxon>IRL clade</taxon>
        <taxon>Trifolieae</taxon>
        <taxon>Medicago</taxon>
    </lineage>
</organism>
<evidence type="ECO:0000259" key="10">
    <source>
        <dbReference type="Pfam" id="PF13878"/>
    </source>
</evidence>
<feature type="domain" description="N-acetyltransferase ESCO acetyl-transferase" evidence="11">
    <location>
        <begin position="266"/>
        <end position="333"/>
    </location>
</feature>
<dbReference type="PANTHER" id="PTHR45884">
    <property type="entry name" value="N-ACETYLTRANSFERASE ECO"/>
    <property type="match status" value="1"/>
</dbReference>
<keyword evidence="5 12" id="KW-0863">Zinc-finger</keyword>
<dbReference type="InterPro" id="IPR028005">
    <property type="entry name" value="AcTrfase_ESCO_Znf_dom"/>
</dbReference>
<dbReference type="Gramene" id="rna10553">
    <property type="protein sequence ID" value="RHN74470.1"/>
    <property type="gene ID" value="gene10553"/>
</dbReference>
<comment type="caution">
    <text evidence="12">The sequence shown here is derived from an EMBL/GenBank/DDBJ whole genome shotgun (WGS) entry which is preliminary data.</text>
</comment>
<dbReference type="GO" id="GO:0005634">
    <property type="term" value="C:nucleus"/>
    <property type="evidence" value="ECO:0007669"/>
    <property type="project" value="UniProtKB-SubCell"/>
</dbReference>
<gene>
    <name evidence="12" type="ORF">MtrunA17_Chr2g0310791</name>
</gene>
<evidence type="ECO:0000256" key="4">
    <source>
        <dbReference type="ARBA" id="ARBA00022723"/>
    </source>
</evidence>
<dbReference type="GO" id="GO:0008270">
    <property type="term" value="F:zinc ion binding"/>
    <property type="evidence" value="ECO:0007669"/>
    <property type="project" value="UniProtKB-KW"/>
</dbReference>
<reference evidence="12" key="1">
    <citation type="journal article" date="2018" name="Nat. Plants">
        <title>Whole-genome landscape of Medicago truncatula symbiotic genes.</title>
        <authorList>
            <person name="Pecrix Y."/>
            <person name="Gamas P."/>
            <person name="Carrere S."/>
        </authorList>
    </citation>
    <scope>NUCLEOTIDE SEQUENCE</scope>
    <source>
        <tissue evidence="12">Leaves</tissue>
    </source>
</reference>
<dbReference type="GO" id="GO:0016746">
    <property type="term" value="F:acyltransferase activity"/>
    <property type="evidence" value="ECO:0007669"/>
    <property type="project" value="UniProtKB-KW"/>
</dbReference>
<keyword evidence="7" id="KW-0539">Nucleus</keyword>
<dbReference type="InterPro" id="IPR028009">
    <property type="entry name" value="ESCO_Acetyltransf_dom"/>
</dbReference>
<evidence type="ECO:0000313" key="12">
    <source>
        <dbReference type="EMBL" id="RHN74470.1"/>
    </source>
</evidence>
<evidence type="ECO:0000256" key="3">
    <source>
        <dbReference type="ARBA" id="ARBA00022679"/>
    </source>
</evidence>
<evidence type="ECO:0000256" key="8">
    <source>
        <dbReference type="ARBA" id="ARBA00023306"/>
    </source>
</evidence>
<evidence type="ECO:0000256" key="2">
    <source>
        <dbReference type="ARBA" id="ARBA00005816"/>
    </source>
</evidence>
<proteinExistence type="inferred from homology"/>
<evidence type="ECO:0000256" key="7">
    <source>
        <dbReference type="ARBA" id="ARBA00023242"/>
    </source>
</evidence>
<evidence type="ECO:0000256" key="9">
    <source>
        <dbReference type="ARBA" id="ARBA00023315"/>
    </source>
</evidence>
<keyword evidence="4" id="KW-0479">Metal-binding</keyword>
<keyword evidence="8" id="KW-0131">Cell cycle</keyword>
<protein>
    <submittedName>
        <fullName evidence="12">Putative acyl-CoA N-acyltransferase, N-acetyltransferase ESCO, zinc-finger</fullName>
    </submittedName>
</protein>
<dbReference type="EMBL" id="PSQE01000002">
    <property type="protein sequence ID" value="RHN74470.1"/>
    <property type="molecule type" value="Genomic_DNA"/>
</dbReference>
<evidence type="ECO:0000259" key="11">
    <source>
        <dbReference type="Pfam" id="PF13880"/>
    </source>
</evidence>
<comment type="similarity">
    <text evidence="2">Belongs to the acetyltransferase family. ECO subfamily.</text>
</comment>
<accession>A0A396J8M9</accession>
<feature type="domain" description="N-acetyltransferase ESCO zinc-finger" evidence="10">
    <location>
        <begin position="80"/>
        <end position="118"/>
    </location>
</feature>
<sequence>MMQLKISNFFKCPSNSTPASTSTSLASEVDRDDDLSQWENKQHHIFNTYHRTRKNPKPVISPSSIIRKPVVKNKKRSYAQFHLEFGQSDFLLRACSTCGVEFTPGNVDDEKNHTQFHKCYMQGIQFRGWTSERVISSHKDGRIIMVLGTDPSSHKNKAEEVVKMMEIELGSGWIGHQHCKVYLFVSLQRIVGCVVAEPIKEAFRVVSCSVDEHSDSKRKREKKPCPTTLQFGNIVFQREVEKKAVNVNDSEVMDGRAIFCESNPVAAVCGIRAIWVTPSNRRKHIASQLLDTVRKSFCTDLELQRAELAFSAPTSVGKALACNYTGTGSFLVYKSVQSESRNGCGIEESRVIEAGNQE</sequence>
<evidence type="ECO:0000256" key="5">
    <source>
        <dbReference type="ARBA" id="ARBA00022771"/>
    </source>
</evidence>
<dbReference type="Pfam" id="PF13880">
    <property type="entry name" value="Acetyltransf_13"/>
    <property type="match status" value="1"/>
</dbReference>
<comment type="subcellular location">
    <subcellularLocation>
        <location evidence="1">Nucleus</location>
    </subcellularLocation>
</comment>
<keyword evidence="9 12" id="KW-0012">Acyltransferase</keyword>
<evidence type="ECO:0000256" key="6">
    <source>
        <dbReference type="ARBA" id="ARBA00022833"/>
    </source>
</evidence>
<keyword evidence="6" id="KW-0862">Zinc</keyword>